<sequence>MNQFELKERNPHGSGLPVVCENVQNPLEVIYICPSEKALSHEEVISALTARRATTLKIAAKIKPGLLYSGGFGLFNSVQITHCQWMTMKNLIDLTSQCRIVYALNTRFDSDDMNKFIKQWMYGCMIRLKVMILNVERTNFDAIFRGMDEERIEAKKTFVYTL</sequence>
<proteinExistence type="predicted"/>
<dbReference type="WBParaSite" id="Csp11.Scaffold630.g20818.t1">
    <property type="protein sequence ID" value="Csp11.Scaffold630.g20818.t1"/>
    <property type="gene ID" value="Csp11.Scaffold630.g20818"/>
</dbReference>
<dbReference type="Pfam" id="PF07735">
    <property type="entry name" value="FBA_2"/>
    <property type="match status" value="1"/>
</dbReference>
<dbReference type="PANTHER" id="PTHR21503">
    <property type="entry name" value="F-BOX-CONTAINING HYPOTHETICAL PROTEIN C.ELEGANS"/>
    <property type="match status" value="1"/>
</dbReference>
<protein>
    <submittedName>
        <fullName evidence="3">FBA_2 domain-containing protein</fullName>
    </submittedName>
</protein>
<evidence type="ECO:0000313" key="3">
    <source>
        <dbReference type="WBParaSite" id="Csp11.Scaffold630.g20818.t1"/>
    </source>
</evidence>
<accession>A0A1I7UZ82</accession>
<dbReference type="PANTHER" id="PTHR21503:SF8">
    <property type="entry name" value="F-BOX ASSOCIATED DOMAIN-CONTAINING PROTEIN-RELATED"/>
    <property type="match status" value="1"/>
</dbReference>
<feature type="domain" description="Sdz-33 F-box" evidence="1">
    <location>
        <begin position="75"/>
        <end position="131"/>
    </location>
</feature>
<evidence type="ECO:0000313" key="2">
    <source>
        <dbReference type="Proteomes" id="UP000095282"/>
    </source>
</evidence>
<dbReference type="InterPro" id="IPR012885">
    <property type="entry name" value="F-box_Sdz-33"/>
</dbReference>
<name>A0A1I7UZ82_9PELO</name>
<organism evidence="2 3">
    <name type="scientific">Caenorhabditis tropicalis</name>
    <dbReference type="NCBI Taxonomy" id="1561998"/>
    <lineage>
        <taxon>Eukaryota</taxon>
        <taxon>Metazoa</taxon>
        <taxon>Ecdysozoa</taxon>
        <taxon>Nematoda</taxon>
        <taxon>Chromadorea</taxon>
        <taxon>Rhabditida</taxon>
        <taxon>Rhabditina</taxon>
        <taxon>Rhabditomorpha</taxon>
        <taxon>Rhabditoidea</taxon>
        <taxon>Rhabditidae</taxon>
        <taxon>Peloderinae</taxon>
        <taxon>Caenorhabditis</taxon>
    </lineage>
</organism>
<evidence type="ECO:0000259" key="1">
    <source>
        <dbReference type="Pfam" id="PF07735"/>
    </source>
</evidence>
<dbReference type="Proteomes" id="UP000095282">
    <property type="component" value="Unplaced"/>
</dbReference>
<reference evidence="3" key="1">
    <citation type="submission" date="2016-11" db="UniProtKB">
        <authorList>
            <consortium name="WormBaseParasite"/>
        </authorList>
    </citation>
    <scope>IDENTIFICATION</scope>
</reference>
<keyword evidence="2" id="KW-1185">Reference proteome</keyword>
<dbReference type="AlphaFoldDB" id="A0A1I7UZ82"/>